<keyword evidence="2" id="KW-0472">Membrane</keyword>
<accession>A0ABW8ISW7</accession>
<feature type="region of interest" description="Disordered" evidence="1">
    <location>
        <begin position="33"/>
        <end position="71"/>
    </location>
</feature>
<keyword evidence="4" id="KW-1185">Reference proteome</keyword>
<feature type="compositionally biased region" description="Low complexity" evidence="1">
    <location>
        <begin position="33"/>
        <end position="48"/>
    </location>
</feature>
<name>A0ABW8ISW7_9GAMM</name>
<organism evidence="3 4">
    <name type="scientific">Dyella lipolytica</name>
    <dbReference type="NCBI Taxonomy" id="1867835"/>
    <lineage>
        <taxon>Bacteria</taxon>
        <taxon>Pseudomonadati</taxon>
        <taxon>Pseudomonadota</taxon>
        <taxon>Gammaproteobacteria</taxon>
        <taxon>Lysobacterales</taxon>
        <taxon>Rhodanobacteraceae</taxon>
        <taxon>Dyella</taxon>
    </lineage>
</organism>
<sequence length="180" mass="19824">MSARLWLSAGVLLVVCFWLYNVKHHRAEVRAQQAQQAAAADPATAASQSEPEPNPQRNASPVVHGLPTSKDTGDLAMEWNVWVMDERITEHGDASQIEGRLPGLTAERQKIADMSMHDACAQATQEAEVSSMDADIVYFKAKMDDFNTHTFESQDERDAAQRAKDAADNADHMAMQCVTP</sequence>
<evidence type="ECO:0000313" key="3">
    <source>
        <dbReference type="EMBL" id="MFK2873054.1"/>
    </source>
</evidence>
<feature type="compositionally biased region" description="Polar residues" evidence="1">
    <location>
        <begin position="49"/>
        <end position="59"/>
    </location>
</feature>
<reference evidence="3 4" key="1">
    <citation type="submission" date="2020-10" db="EMBL/GenBank/DDBJ databases">
        <title>Phylogeny of dyella-like bacteria.</title>
        <authorList>
            <person name="Fu J."/>
        </authorList>
    </citation>
    <scope>NUCLEOTIDE SEQUENCE [LARGE SCALE GENOMIC DNA]</scope>
    <source>
        <strain evidence="3 4">DHOB07</strain>
    </source>
</reference>
<comment type="caution">
    <text evidence="3">The sequence shown here is derived from an EMBL/GenBank/DDBJ whole genome shotgun (WGS) entry which is preliminary data.</text>
</comment>
<dbReference type="EMBL" id="JADIKG010000011">
    <property type="protein sequence ID" value="MFK2873054.1"/>
    <property type="molecule type" value="Genomic_DNA"/>
</dbReference>
<dbReference type="Proteomes" id="UP001620405">
    <property type="component" value="Unassembled WGS sequence"/>
</dbReference>
<proteinExistence type="predicted"/>
<evidence type="ECO:0000256" key="2">
    <source>
        <dbReference type="SAM" id="Phobius"/>
    </source>
</evidence>
<evidence type="ECO:0008006" key="5">
    <source>
        <dbReference type="Google" id="ProtNLM"/>
    </source>
</evidence>
<protein>
    <recommendedName>
        <fullName evidence="5">Secreted protein</fullName>
    </recommendedName>
</protein>
<evidence type="ECO:0000256" key="1">
    <source>
        <dbReference type="SAM" id="MobiDB-lite"/>
    </source>
</evidence>
<gene>
    <name evidence="3" type="ORF">ISP13_05870</name>
</gene>
<dbReference type="RefSeq" id="WP_284398317.1">
    <property type="nucleotide sequence ID" value="NZ_BSNQ01000003.1"/>
</dbReference>
<keyword evidence="2" id="KW-0812">Transmembrane</keyword>
<keyword evidence="2" id="KW-1133">Transmembrane helix</keyword>
<evidence type="ECO:0000313" key="4">
    <source>
        <dbReference type="Proteomes" id="UP001620405"/>
    </source>
</evidence>
<feature type="transmembrane region" description="Helical" evidence="2">
    <location>
        <begin position="6"/>
        <end position="22"/>
    </location>
</feature>